<dbReference type="Proteomes" id="UP001148838">
    <property type="component" value="Unassembled WGS sequence"/>
</dbReference>
<gene>
    <name evidence="1" type="ORF">ANN_01322</name>
</gene>
<name>A0ABQ8TW93_PERAM</name>
<evidence type="ECO:0000313" key="1">
    <source>
        <dbReference type="EMBL" id="KAJ4449915.1"/>
    </source>
</evidence>
<reference evidence="1 2" key="1">
    <citation type="journal article" date="2022" name="Allergy">
        <title>Genome assembly and annotation of Periplaneta americana reveal a comprehensive cockroach allergen profile.</title>
        <authorList>
            <person name="Wang L."/>
            <person name="Xiong Q."/>
            <person name="Saelim N."/>
            <person name="Wang L."/>
            <person name="Nong W."/>
            <person name="Wan A.T."/>
            <person name="Shi M."/>
            <person name="Liu X."/>
            <person name="Cao Q."/>
            <person name="Hui J.H.L."/>
            <person name="Sookrung N."/>
            <person name="Leung T.F."/>
            <person name="Tungtrongchitr A."/>
            <person name="Tsui S.K.W."/>
        </authorList>
    </citation>
    <scope>NUCLEOTIDE SEQUENCE [LARGE SCALE GENOMIC DNA]</scope>
    <source>
        <strain evidence="1">PWHHKU_190912</strain>
    </source>
</reference>
<keyword evidence="2" id="KW-1185">Reference proteome</keyword>
<sequence length="253" mass="29131">MVENTPVRQASSAGKRIVYTSTAWTKYWLKDCYIAICPNKTEPRALSFYVLTQETGRGTQHRRGTCNSSEFSADKVLQLEEQRVKLIVQDSDHPESLCYISESILITKVNDKHKTEEDGALLDKVCFSDKTTFHMCGKVNRHNYCIWGSENPREVEKDSPKLNRDGAPPHFAVQVRECLNEFPSQWIGRSAEPLAWPPHSPDVTSLDLFLWNFMKNQVHRTPVENLDHLRRKTDQAITNVTPQMLLNIWTEVE</sequence>
<protein>
    <submittedName>
        <fullName evidence="1">Uncharacterized protein</fullName>
    </submittedName>
</protein>
<dbReference type="InterPro" id="IPR036397">
    <property type="entry name" value="RNaseH_sf"/>
</dbReference>
<dbReference type="PANTHER" id="PTHR47326">
    <property type="entry name" value="TRANSPOSABLE ELEMENT TC3 TRANSPOSASE-LIKE PROTEIN"/>
    <property type="match status" value="1"/>
</dbReference>
<organism evidence="1 2">
    <name type="scientific">Periplaneta americana</name>
    <name type="common">American cockroach</name>
    <name type="synonym">Blatta americana</name>
    <dbReference type="NCBI Taxonomy" id="6978"/>
    <lineage>
        <taxon>Eukaryota</taxon>
        <taxon>Metazoa</taxon>
        <taxon>Ecdysozoa</taxon>
        <taxon>Arthropoda</taxon>
        <taxon>Hexapoda</taxon>
        <taxon>Insecta</taxon>
        <taxon>Pterygota</taxon>
        <taxon>Neoptera</taxon>
        <taxon>Polyneoptera</taxon>
        <taxon>Dictyoptera</taxon>
        <taxon>Blattodea</taxon>
        <taxon>Blattoidea</taxon>
        <taxon>Blattidae</taxon>
        <taxon>Blattinae</taxon>
        <taxon>Periplaneta</taxon>
    </lineage>
</organism>
<evidence type="ECO:0000313" key="2">
    <source>
        <dbReference type="Proteomes" id="UP001148838"/>
    </source>
</evidence>
<dbReference type="Gene3D" id="3.30.420.10">
    <property type="entry name" value="Ribonuclease H-like superfamily/Ribonuclease H"/>
    <property type="match status" value="1"/>
</dbReference>
<comment type="caution">
    <text evidence="1">The sequence shown here is derived from an EMBL/GenBank/DDBJ whole genome shotgun (WGS) entry which is preliminary data.</text>
</comment>
<accession>A0ABQ8TW93</accession>
<dbReference type="EMBL" id="JAJSOF020000003">
    <property type="protein sequence ID" value="KAJ4449915.1"/>
    <property type="molecule type" value="Genomic_DNA"/>
</dbReference>
<proteinExistence type="predicted"/>
<dbReference type="PANTHER" id="PTHR47326:SF1">
    <property type="entry name" value="HTH PSQ-TYPE DOMAIN-CONTAINING PROTEIN"/>
    <property type="match status" value="1"/>
</dbReference>